<dbReference type="Gene3D" id="3.10.450.530">
    <property type="entry name" value="Ribonuclease toxin, BrnT, of type II toxin-antitoxin system"/>
    <property type="match status" value="1"/>
</dbReference>
<name>A0A5S9PQC8_9GAMM</name>
<keyword evidence="3" id="KW-1185">Reference proteome</keyword>
<sequence length="97" mass="11158">MNHLTFEWDSAKDASNLMKHGVSFSEAKTVFTDEFARLIADPDHSEDEDRFLLLGTSINSRLLVVCHCIREGEVIRVISARKADKRERKVYEGYRNA</sequence>
<evidence type="ECO:0000313" key="1">
    <source>
        <dbReference type="EMBL" id="CAA0106044.1"/>
    </source>
</evidence>
<dbReference type="InterPro" id="IPR007460">
    <property type="entry name" value="BrnT_toxin"/>
</dbReference>
<dbReference type="Proteomes" id="UP000435877">
    <property type="component" value="Unassembled WGS sequence"/>
</dbReference>
<dbReference type="EMBL" id="CACSIK010000002">
    <property type="protein sequence ID" value="CAA0106252.1"/>
    <property type="molecule type" value="Genomic_DNA"/>
</dbReference>
<dbReference type="AlphaFoldDB" id="A0A5S9PQC8"/>
<dbReference type="RefSeq" id="WP_159269623.1">
    <property type="nucleotide sequence ID" value="NZ_CACSIK010000002.1"/>
</dbReference>
<accession>A0A5S9PQC8</accession>
<evidence type="ECO:0000313" key="4">
    <source>
        <dbReference type="Proteomes" id="UP000439591"/>
    </source>
</evidence>
<protein>
    <recommendedName>
        <fullName evidence="5">BrnT family toxin</fullName>
    </recommendedName>
</protein>
<dbReference type="EMBL" id="CACSIM010000003">
    <property type="protein sequence ID" value="CAA0106044.1"/>
    <property type="molecule type" value="Genomic_DNA"/>
</dbReference>
<reference evidence="3 4" key="1">
    <citation type="submission" date="2019-11" db="EMBL/GenBank/DDBJ databases">
        <authorList>
            <person name="Holert J."/>
        </authorList>
    </citation>
    <scope>NUCLEOTIDE SEQUENCE [LARGE SCALE GENOMIC DNA]</scope>
    <source>
        <strain evidence="1">BC3_2A</strain>
        <strain evidence="2">SB11_1A</strain>
    </source>
</reference>
<gene>
    <name evidence="2" type="ORF">IHBHHGIJ_02931</name>
    <name evidence="1" type="ORF">KFEGEMFD_02304</name>
</gene>
<dbReference type="OrthoDB" id="9802417at2"/>
<organism evidence="2 3">
    <name type="scientific">Zhongshania aliphaticivorans</name>
    <dbReference type="NCBI Taxonomy" id="1470434"/>
    <lineage>
        <taxon>Bacteria</taxon>
        <taxon>Pseudomonadati</taxon>
        <taxon>Pseudomonadota</taxon>
        <taxon>Gammaproteobacteria</taxon>
        <taxon>Cellvibrionales</taxon>
        <taxon>Spongiibacteraceae</taxon>
        <taxon>Zhongshania</taxon>
    </lineage>
</organism>
<evidence type="ECO:0000313" key="3">
    <source>
        <dbReference type="Proteomes" id="UP000435877"/>
    </source>
</evidence>
<dbReference type="InterPro" id="IPR038573">
    <property type="entry name" value="BrnT_sf"/>
</dbReference>
<proteinExistence type="predicted"/>
<dbReference type="Proteomes" id="UP000439591">
    <property type="component" value="Unassembled WGS sequence"/>
</dbReference>
<evidence type="ECO:0008006" key="5">
    <source>
        <dbReference type="Google" id="ProtNLM"/>
    </source>
</evidence>
<dbReference type="Pfam" id="PF04365">
    <property type="entry name" value="BrnT_toxin"/>
    <property type="match status" value="1"/>
</dbReference>
<evidence type="ECO:0000313" key="2">
    <source>
        <dbReference type="EMBL" id="CAA0106252.1"/>
    </source>
</evidence>